<feature type="compositionally biased region" description="Polar residues" evidence="1">
    <location>
        <begin position="265"/>
        <end position="288"/>
    </location>
</feature>
<feature type="compositionally biased region" description="Polar residues" evidence="1">
    <location>
        <begin position="41"/>
        <end position="53"/>
    </location>
</feature>
<dbReference type="Pfam" id="PF09462">
    <property type="entry name" value="Mus7"/>
    <property type="match status" value="1"/>
</dbReference>
<feature type="compositionally biased region" description="Basic and acidic residues" evidence="1">
    <location>
        <begin position="408"/>
        <end position="426"/>
    </location>
</feature>
<feature type="region of interest" description="Disordered" evidence="1">
    <location>
        <begin position="200"/>
        <end position="220"/>
    </location>
</feature>
<evidence type="ECO:0000313" key="3">
    <source>
        <dbReference type="Proteomes" id="UP001337655"/>
    </source>
</evidence>
<name>A0AAV9PMC1_9PEZI</name>
<feature type="region of interest" description="Disordered" evidence="1">
    <location>
        <begin position="479"/>
        <end position="562"/>
    </location>
</feature>
<feature type="compositionally biased region" description="Basic and acidic residues" evidence="1">
    <location>
        <begin position="200"/>
        <end position="211"/>
    </location>
</feature>
<dbReference type="InterPro" id="IPR019021">
    <property type="entry name" value="Mms22"/>
</dbReference>
<feature type="compositionally biased region" description="Acidic residues" evidence="1">
    <location>
        <begin position="11"/>
        <end position="25"/>
    </location>
</feature>
<dbReference type="GO" id="GO:0035361">
    <property type="term" value="C:Cul8-RING ubiquitin ligase complex"/>
    <property type="evidence" value="ECO:0007669"/>
    <property type="project" value="TreeGrafter"/>
</dbReference>
<dbReference type="GO" id="GO:0031297">
    <property type="term" value="P:replication fork processing"/>
    <property type="evidence" value="ECO:0007669"/>
    <property type="project" value="InterPro"/>
</dbReference>
<feature type="compositionally biased region" description="Basic residues" evidence="1">
    <location>
        <begin position="631"/>
        <end position="648"/>
    </location>
</feature>
<feature type="region of interest" description="Disordered" evidence="1">
    <location>
        <begin position="895"/>
        <end position="926"/>
    </location>
</feature>
<feature type="region of interest" description="Disordered" evidence="1">
    <location>
        <begin position="1"/>
        <end position="181"/>
    </location>
</feature>
<dbReference type="PANTHER" id="PTHR28122:SF1">
    <property type="entry name" value="E3 UBIQUITIN-PROTEIN LIGASE SUBSTRATE RECEPTOR MMS22"/>
    <property type="match status" value="1"/>
</dbReference>
<dbReference type="PANTHER" id="PTHR28122">
    <property type="entry name" value="E3 UBIQUITIN-PROTEIN LIGASE SUBSTRATE RECEPTOR MMS22"/>
    <property type="match status" value="1"/>
</dbReference>
<feature type="compositionally biased region" description="Basic and acidic residues" evidence="1">
    <location>
        <begin position="92"/>
        <end position="102"/>
    </location>
</feature>
<feature type="compositionally biased region" description="Low complexity" evidence="1">
    <location>
        <begin position="791"/>
        <end position="819"/>
    </location>
</feature>
<feature type="region of interest" description="Disordered" evidence="1">
    <location>
        <begin position="256"/>
        <end position="463"/>
    </location>
</feature>
<dbReference type="EMBL" id="JAVRRT010000001">
    <property type="protein sequence ID" value="KAK5175064.1"/>
    <property type="molecule type" value="Genomic_DNA"/>
</dbReference>
<evidence type="ECO:0008006" key="4">
    <source>
        <dbReference type="Google" id="ProtNLM"/>
    </source>
</evidence>
<sequence length="2235" mass="250052">MKRWQDRGEVQDSDDEDLSLEAESQETEHVRKKPRLEADTGRSTTTQPGQNQPIALHGSHAPDEEEAEWLRPQVAAKYGRKAEVLRPSLDADGEKPPKRLDTDVETAACNSSQHSDRTQDQDIEQPKSSQSAESDELPNPSQLLRRPFVPAPAPDVVSPLSSAPSSPLSERDVSPPPAFCLQDAATGMADSTGTNQREVLELHDPISRPERMPSSALGRRSFRARNEKQLHPYMFELAQYQRQWRERGMRPIRYVENTPAREETQNTAGNGADSDSQDISAANSSSPVRLSLESAAEPQSSPVERPMNFSSDGEEELPDVQTLLRREDVTQRSNKRRKLLHIGIPASRKRVGREDDEDYDLFSVPPSPPPTSGRADHEPKVLPITAGFRIPRGMTPAPLPTPQVSSDTVERTISEPVDPSRADRTSTSRQQRRPVLVDSSSESSDAGTDSEVDELKLRRERKRIKGVLPASWLKIDLAAQQGHKGGSSVRHQSEQSTSPPKSIPRKGVAQTRQRFGTPARHGIIAISDDDGDDTSSQRDSPIQPRMRQSRLDFKREQTSTTMQAGTVDDERMEVDWVDPMFASTSRKHSDTTRRKRQPRITENFHREQRFADDFSEERKGLRAATGVGAGRTRRKRGTGPKRSKAPVQHHRLAIVDAQIDDYMSGKQLPSFLRLAMRTARQRRDNGRHSPTHKRIRLATREDTEDATATLRAWREGTIVPRSQGRASVSLHDDERVDVESGEDALYPATFRAPLAELANNSQSHLTEPPSKAEPDRHTKRRPVSTIRRPRTQQTRVTPTVTIQESTAQAGHPQAQPAPQDRVPQAKDRTTTARHNAPQAPHYSDAQLEMLESDFDQQHRMAAFERRMRTLTESARARTQRQSTAKDLPMTRFLHERPAGGARSPSSKHSEDTSGQPTVQVSIPHRPRKQVALRVDAEAREYRQPSEPLPAVINVDDSSNTVSTAVDNPTVLQGLGPFGTRYATDFDVLPLLPGTYFHQSSFIGSGDFEASLTFGERDLDVFAGRIRVHVDGEVLEWGAWTEEVSTGLTFVQRSIAEAVESLRNPPQLPVEGNDASVVLANVDYLLRSTVRFVARCVAFLDSIDRRACIQRLQSFVEDLLELDFESPPGHATTKEVASQCYQYAVVLAKQTTILGKDPLVQSPLVDRSNAILARASHQLGQQLVQHGLAELRLFLEDNRHAAKRDAGLRDSDAAVSGVVILYHVLRNVTAAVPTFWSVVYQALNVDVATLQTVSQLDTVWYNIFTLLPALEIGADGIAYPGSRMHGALEDWALPKHLMARVLELYPATSTVSGSTINEHVRATLIRCYRLATRWCWWRCEPVLGTMFDFFARRGLAQLYKEESRGSPKFLDELDRSPSLEVHLEDRSFSVFLKLLASGLRGMQKYEVYSEKKIGGIAWRFIPNHGRAYRKDAEVRQDELDALRNHHNLLCTLYFATPPAYRLRLDLIDGLVDHTTSHREACRLNVRAWSNLTAFQISTAEEVTRLEPFACWYKEMLSITISQYRLAKVEVEQDVAAANANSKTLVPQAVIENTIARNQQQIAATLIDALAAMKRAMQAASSAASARYLLERSNFWQVFDLFEPSGRRLYSMLDEALEVVKSALDVDKRFAAKDDSQNSSEESQDYGDSDALMELASGQQISEPADSTLVTVIHAPLAHLVSNVFGADESGDDTLSTKIIDMWTSAAQAMVSSGQRTIDNYISDYSSEAWTQLRDTEQRRKLTPYFFSRIVEAGTVDIMETGILRSWLASLVEREAMLKYQNRLTSTLLQCCSDEPLLRNLPFIRDASGQYTISLHDLRLRRVSLISSVLSNMRENFEKALYETRSSVQGLRRTYADLLKHLMQAMKSNYQDLQLSHQDDVANAQVQGAYVDFVQHIVSAMQQYTDEIQKIDHFFTDSAAFPLPATDPTYVVGKLRAYVPRLAETNKSKQLAVFVQTVSERAAVDTQQVYLVDQIATALVGTIERGDYRAPSLRHVLLTAVFPAYVEQALSTAFSWIVARPILQACGRVAGDLLYSTKFEDVNSVRGVSESLSALLQSMSKPLELAIRYPGQMRLPQAQSILAAIFHTAQQSLTCIQALQNVSGNSHLPAAMHRFDRFAERIATALTDPNDFDLIDIPHGVPETPCPWPETLGCSRRWIQEQLNDKWYAVDGQYYVKRGNGSLEVTVALGDEEEERQELLKSLGDFRESYSAIFKRHGRAMSKEGGGVRALLSDVVV</sequence>
<feature type="compositionally biased region" description="Low complexity" evidence="1">
    <location>
        <begin position="154"/>
        <end position="168"/>
    </location>
</feature>
<dbReference type="Proteomes" id="UP001337655">
    <property type="component" value="Unassembled WGS sequence"/>
</dbReference>
<dbReference type="RefSeq" id="XP_064663702.1">
    <property type="nucleotide sequence ID" value="XM_064797468.1"/>
</dbReference>
<evidence type="ECO:0000256" key="1">
    <source>
        <dbReference type="SAM" id="MobiDB-lite"/>
    </source>
</evidence>
<evidence type="ECO:0000313" key="2">
    <source>
        <dbReference type="EMBL" id="KAK5175064.1"/>
    </source>
</evidence>
<reference evidence="2 3" key="1">
    <citation type="submission" date="2023-08" db="EMBL/GenBank/DDBJ databases">
        <title>Black Yeasts Isolated from many extreme environments.</title>
        <authorList>
            <person name="Coleine C."/>
            <person name="Stajich J.E."/>
            <person name="Selbmann L."/>
        </authorList>
    </citation>
    <scope>NUCLEOTIDE SEQUENCE [LARGE SCALE GENOMIC DNA]</scope>
    <source>
        <strain evidence="2 3">CCFEE 5935</strain>
    </source>
</reference>
<proteinExistence type="predicted"/>
<accession>A0AAV9PMC1</accession>
<feature type="region of interest" description="Disordered" evidence="1">
    <location>
        <begin position="614"/>
        <end position="648"/>
    </location>
</feature>
<comment type="caution">
    <text evidence="2">The sequence shown here is derived from an EMBL/GenBank/DDBJ whole genome shotgun (WGS) entry which is preliminary data.</text>
</comment>
<protein>
    <recommendedName>
        <fullName evidence="4">Mus7/MMS22 family-domain-containing protein</fullName>
    </recommendedName>
</protein>
<keyword evidence="3" id="KW-1185">Reference proteome</keyword>
<dbReference type="GO" id="GO:0005634">
    <property type="term" value="C:nucleus"/>
    <property type="evidence" value="ECO:0007669"/>
    <property type="project" value="InterPro"/>
</dbReference>
<feature type="compositionally biased region" description="Low complexity" evidence="1">
    <location>
        <begin position="438"/>
        <end position="449"/>
    </location>
</feature>
<gene>
    <name evidence="2" type="ORF">LTR77_000201</name>
</gene>
<feature type="compositionally biased region" description="Basic residues" evidence="1">
    <location>
        <begin position="777"/>
        <end position="790"/>
    </location>
</feature>
<feature type="region of interest" description="Disordered" evidence="1">
    <location>
        <begin position="759"/>
        <end position="842"/>
    </location>
</feature>
<dbReference type="GeneID" id="89921552"/>
<feature type="compositionally biased region" description="Basic and acidic residues" evidence="1">
    <location>
        <begin position="1"/>
        <end position="10"/>
    </location>
</feature>
<organism evidence="2 3">
    <name type="scientific">Saxophila tyrrhenica</name>
    <dbReference type="NCBI Taxonomy" id="1690608"/>
    <lineage>
        <taxon>Eukaryota</taxon>
        <taxon>Fungi</taxon>
        <taxon>Dikarya</taxon>
        <taxon>Ascomycota</taxon>
        <taxon>Pezizomycotina</taxon>
        <taxon>Dothideomycetes</taxon>
        <taxon>Dothideomycetidae</taxon>
        <taxon>Mycosphaerellales</taxon>
        <taxon>Extremaceae</taxon>
        <taxon>Saxophila</taxon>
    </lineage>
</organism>
<dbReference type="GO" id="GO:0000724">
    <property type="term" value="P:double-strand break repair via homologous recombination"/>
    <property type="evidence" value="ECO:0007669"/>
    <property type="project" value="TreeGrafter"/>
</dbReference>